<protein>
    <submittedName>
        <fullName evidence="2">SusD/RagB family nutrient-binding outer membrane lipoprotein</fullName>
    </submittedName>
</protein>
<keyword evidence="2" id="KW-0449">Lipoprotein</keyword>
<keyword evidence="1" id="KW-0732">Signal</keyword>
<dbReference type="Pfam" id="PF12741">
    <property type="entry name" value="SusD-like"/>
    <property type="match status" value="1"/>
</dbReference>
<evidence type="ECO:0000313" key="2">
    <source>
        <dbReference type="EMBL" id="HIY69608.1"/>
    </source>
</evidence>
<dbReference type="PROSITE" id="PS51257">
    <property type="entry name" value="PROKAR_LIPOPROTEIN"/>
    <property type="match status" value="1"/>
</dbReference>
<sequence>MKTENHKNRSIRLVLLAVAAYAAVGCTGEFAEINRNPNEVTEEEIQRENYKTGANIKGLLSLVVPVEEHIYQFNELLVGGSYAGYVEGTLDGWDNKFSIFNPTADWLKWPFVNVLSETYPYYRGIVNGTDNAVMLALADVLRVAIMHRVTDTYGPIPYSEVVENRKESLAVGYDTQEEVYLKMFEELDAAIAALTENIQLSTEAFGKFDNVYGGDVSKWLKYANSLKLRMAMRLSYVAPDVARERASEAIAGGVITANADNAQLTLTENRAVLCWVDWGDHRVGADIISLMNGYNDPRRETMFTQVTIGEGEDAVQGYAGIRIGAIPESTDRAKAGYSNMIIDSKSPYLWFNAAEATFLRAEYELRWGSESAAQDLYEKAVELSFEERGVQGAEAYLAQADAVPANYVDNVGTDNIAALSKITIPWEPGAGNWESNLERIITQKYIAIFPLGNEAWAEYRRTGYPRLFPTVNNKSGGTVTSEHGARRLNYPTEEYTENPVHVAEAVEMLGGVDTPGVRLWWDVKPYNE</sequence>
<dbReference type="EMBL" id="DXDA01000070">
    <property type="protein sequence ID" value="HIY69608.1"/>
    <property type="molecule type" value="Genomic_DNA"/>
</dbReference>
<evidence type="ECO:0000256" key="1">
    <source>
        <dbReference type="SAM" id="SignalP"/>
    </source>
</evidence>
<reference evidence="2" key="2">
    <citation type="submission" date="2021-04" db="EMBL/GenBank/DDBJ databases">
        <authorList>
            <person name="Gilroy R."/>
        </authorList>
    </citation>
    <scope>NUCLEOTIDE SEQUENCE</scope>
    <source>
        <strain evidence="2">5134</strain>
    </source>
</reference>
<dbReference type="Proteomes" id="UP000886844">
    <property type="component" value="Unassembled WGS sequence"/>
</dbReference>
<proteinExistence type="predicted"/>
<comment type="caution">
    <text evidence="2">The sequence shown here is derived from an EMBL/GenBank/DDBJ whole genome shotgun (WGS) entry which is preliminary data.</text>
</comment>
<dbReference type="InterPro" id="IPR024302">
    <property type="entry name" value="SusD-like"/>
</dbReference>
<accession>A0A9D1Z1D4</accession>
<reference evidence="2" key="1">
    <citation type="journal article" date="2021" name="PeerJ">
        <title>Extensive microbial diversity within the chicken gut microbiome revealed by metagenomics and culture.</title>
        <authorList>
            <person name="Gilroy R."/>
            <person name="Ravi A."/>
            <person name="Getino M."/>
            <person name="Pursley I."/>
            <person name="Horton D.L."/>
            <person name="Alikhan N.F."/>
            <person name="Baker D."/>
            <person name="Gharbi K."/>
            <person name="Hall N."/>
            <person name="Watson M."/>
            <person name="Adriaenssens E.M."/>
            <person name="Foster-Nyarko E."/>
            <person name="Jarju S."/>
            <person name="Secka A."/>
            <person name="Antonio M."/>
            <person name="Oren A."/>
            <person name="Chaudhuri R.R."/>
            <person name="La Ragione R."/>
            <person name="Hildebrand F."/>
            <person name="Pallen M.J."/>
        </authorList>
    </citation>
    <scope>NUCLEOTIDE SEQUENCE</scope>
    <source>
        <strain evidence="2">5134</strain>
    </source>
</reference>
<dbReference type="InterPro" id="IPR011990">
    <property type="entry name" value="TPR-like_helical_dom_sf"/>
</dbReference>
<feature type="signal peptide" evidence="1">
    <location>
        <begin position="1"/>
        <end position="22"/>
    </location>
</feature>
<name>A0A9D1Z1D4_9BACT</name>
<dbReference type="Gene3D" id="1.25.40.390">
    <property type="match status" value="1"/>
</dbReference>
<gene>
    <name evidence="2" type="ORF">H9828_09355</name>
</gene>
<organism evidence="2 3">
    <name type="scientific">Candidatus Alistipes intestinigallinarum</name>
    <dbReference type="NCBI Taxonomy" id="2838440"/>
    <lineage>
        <taxon>Bacteria</taxon>
        <taxon>Pseudomonadati</taxon>
        <taxon>Bacteroidota</taxon>
        <taxon>Bacteroidia</taxon>
        <taxon>Bacteroidales</taxon>
        <taxon>Rikenellaceae</taxon>
        <taxon>Alistipes</taxon>
    </lineage>
</organism>
<dbReference type="AlphaFoldDB" id="A0A9D1Z1D4"/>
<evidence type="ECO:0000313" key="3">
    <source>
        <dbReference type="Proteomes" id="UP000886844"/>
    </source>
</evidence>
<feature type="chain" id="PRO_5039327284" evidence="1">
    <location>
        <begin position="23"/>
        <end position="528"/>
    </location>
</feature>
<dbReference type="SUPFAM" id="SSF48452">
    <property type="entry name" value="TPR-like"/>
    <property type="match status" value="1"/>
</dbReference>